<evidence type="ECO:0000313" key="11">
    <source>
        <dbReference type="Proteomes" id="UP000007799"/>
    </source>
</evidence>
<evidence type="ECO:0000256" key="6">
    <source>
        <dbReference type="ARBA" id="ARBA00044208"/>
    </source>
</evidence>
<dbReference type="Pfam" id="PF01008">
    <property type="entry name" value="IF-2B"/>
    <property type="match status" value="1"/>
</dbReference>
<reference evidence="10" key="1">
    <citation type="submission" date="2009-08" db="EMBL/GenBank/DDBJ databases">
        <title>Annotation of Salpingoeca rosetta.</title>
        <authorList>
            <consortium name="The Broad Institute Genome Sequencing Platform"/>
            <person name="Russ C."/>
            <person name="Cuomo C."/>
            <person name="Burger G."/>
            <person name="Gray M.W."/>
            <person name="Holland P.W.H."/>
            <person name="King N."/>
            <person name="Lang F.B.F."/>
            <person name="Roger A.J."/>
            <person name="Ruiz-Trillo I."/>
            <person name="Young S.K."/>
            <person name="Zeng Q."/>
            <person name="Gargeya S."/>
            <person name="Alvarado L."/>
            <person name="Berlin A."/>
            <person name="Chapman S.B."/>
            <person name="Chen Z."/>
            <person name="Freedman E."/>
            <person name="Gellesch M."/>
            <person name="Goldberg J."/>
            <person name="Griggs A."/>
            <person name="Gujja S."/>
            <person name="Heilman E."/>
            <person name="Heiman D."/>
            <person name="Howarth C."/>
            <person name="Mehta T."/>
            <person name="Neiman D."/>
            <person name="Pearson M."/>
            <person name="Roberts A."/>
            <person name="Saif S."/>
            <person name="Shea T."/>
            <person name="Shenoy N."/>
            <person name="Sisk P."/>
            <person name="Stolte C."/>
            <person name="Sykes S."/>
            <person name="White J."/>
            <person name="Yandava C."/>
            <person name="Haas B."/>
            <person name="Nusbaum C."/>
            <person name="Birren B."/>
        </authorList>
    </citation>
    <scope>NUCLEOTIDE SEQUENCE [LARGE SCALE GENOMIC DNA]</scope>
    <source>
        <strain evidence="10">ATCC 50818</strain>
    </source>
</reference>
<dbReference type="Gene3D" id="3.40.50.10470">
    <property type="entry name" value="Translation initiation factor eif-2b, domain 2"/>
    <property type="match status" value="1"/>
</dbReference>
<dbReference type="eggNOG" id="KOG1466">
    <property type="taxonomic scope" value="Eukaryota"/>
</dbReference>
<evidence type="ECO:0000256" key="5">
    <source>
        <dbReference type="ARBA" id="ARBA00022917"/>
    </source>
</evidence>
<dbReference type="GO" id="GO:0003743">
    <property type="term" value="F:translation initiation factor activity"/>
    <property type="evidence" value="ECO:0007669"/>
    <property type="project" value="UniProtKB-KW"/>
</dbReference>
<dbReference type="InterPro" id="IPR037171">
    <property type="entry name" value="NagB/RpiA_transferase-like"/>
</dbReference>
<keyword evidence="3" id="KW-0963">Cytoplasm</keyword>
<dbReference type="Gene3D" id="1.20.120.1070">
    <property type="entry name" value="Translation initiation factor eIF-2B, N-terminal domain"/>
    <property type="match status" value="1"/>
</dbReference>
<dbReference type="RefSeq" id="XP_004998383.1">
    <property type="nucleotide sequence ID" value="XM_004998326.1"/>
</dbReference>
<dbReference type="Proteomes" id="UP000007799">
    <property type="component" value="Unassembled WGS sequence"/>
</dbReference>
<comment type="similarity">
    <text evidence="2 9">Belongs to the eIF-2B alpha/beta/delta subunits family.</text>
</comment>
<evidence type="ECO:0000256" key="1">
    <source>
        <dbReference type="ARBA" id="ARBA00004514"/>
    </source>
</evidence>
<dbReference type="SUPFAM" id="SSF100950">
    <property type="entry name" value="NagB/RpiA/CoA transferase-like"/>
    <property type="match status" value="1"/>
</dbReference>
<accession>F2TXU9</accession>
<evidence type="ECO:0000256" key="4">
    <source>
        <dbReference type="ARBA" id="ARBA00022540"/>
    </source>
</evidence>
<keyword evidence="11" id="KW-1185">Reference proteome</keyword>
<dbReference type="OrthoDB" id="10249309at2759"/>
<comment type="subcellular location">
    <subcellularLocation>
        <location evidence="1">Cytoplasm</location>
        <location evidence="1">Cytosol</location>
    </subcellularLocation>
</comment>
<evidence type="ECO:0000256" key="8">
    <source>
        <dbReference type="ARBA" id="ARBA00046432"/>
    </source>
</evidence>
<dbReference type="GO" id="GO:0005085">
    <property type="term" value="F:guanyl-nucleotide exchange factor activity"/>
    <property type="evidence" value="ECO:0007669"/>
    <property type="project" value="TreeGrafter"/>
</dbReference>
<dbReference type="GO" id="GO:0005851">
    <property type="term" value="C:eukaryotic translation initiation factor 2B complex"/>
    <property type="evidence" value="ECO:0007669"/>
    <property type="project" value="TreeGrafter"/>
</dbReference>
<keyword evidence="5" id="KW-0648">Protein biosynthesis</keyword>
<dbReference type="InterPro" id="IPR000649">
    <property type="entry name" value="IF-2B-related"/>
</dbReference>
<dbReference type="GO" id="GO:0005829">
    <property type="term" value="C:cytosol"/>
    <property type="evidence" value="ECO:0007669"/>
    <property type="project" value="UniProtKB-SubCell"/>
</dbReference>
<dbReference type="InParanoid" id="F2TXU9"/>
<evidence type="ECO:0000256" key="2">
    <source>
        <dbReference type="ARBA" id="ARBA00007251"/>
    </source>
</evidence>
<dbReference type="AlphaFoldDB" id="F2TXU9"/>
<evidence type="ECO:0000256" key="7">
    <source>
        <dbReference type="ARBA" id="ARBA00044236"/>
    </source>
</evidence>
<dbReference type="PANTHER" id="PTHR45860:SF1">
    <property type="entry name" value="TRANSLATION INITIATION FACTOR EIF-2B SUBUNIT ALPHA"/>
    <property type="match status" value="1"/>
</dbReference>
<dbReference type="InterPro" id="IPR042528">
    <property type="entry name" value="elF-2B_alpha_N"/>
</dbReference>
<evidence type="ECO:0000313" key="10">
    <source>
        <dbReference type="EMBL" id="EGD76208.1"/>
    </source>
</evidence>
<evidence type="ECO:0000256" key="3">
    <source>
        <dbReference type="ARBA" id="ARBA00022490"/>
    </source>
</evidence>
<proteinExistence type="inferred from homology"/>
<protein>
    <recommendedName>
        <fullName evidence="6">Translation initiation factor eIF2B subunit alpha</fullName>
    </recommendedName>
    <alternativeName>
        <fullName evidence="7">eIF2B GDP-GTP exchange factor subunit alpha</fullName>
    </alternativeName>
</protein>
<dbReference type="GeneID" id="16078977"/>
<dbReference type="FunCoup" id="F2TXU9">
    <property type="interactions" value="2045"/>
</dbReference>
<dbReference type="EMBL" id="GL832956">
    <property type="protein sequence ID" value="EGD76208.1"/>
    <property type="molecule type" value="Genomic_DNA"/>
</dbReference>
<dbReference type="InterPro" id="IPR051501">
    <property type="entry name" value="eIF2B_alpha/beta/delta"/>
</dbReference>
<gene>
    <name evidence="10" type="ORF">PTSG_00913</name>
</gene>
<comment type="subunit">
    <text evidence="8">Component of the translation initiation factor 2B (eIF2B) complex which is a heterodecamer of two sets of five different subunits: alpha, beta, gamma, delta and epsilon. Subunits alpha, beta and delta comprise a regulatory subcomplex and subunits epsilon and gamma comprise a catalytic subcomplex. Within the complex, the hexameric regulatory complex resides at the center, with the two heterodimeric catalytic subcomplexes bound on opposite sides.</text>
</comment>
<dbReference type="InterPro" id="IPR042529">
    <property type="entry name" value="IF_2B-like_C"/>
</dbReference>
<name>F2TXU9_SALR5</name>
<dbReference type="KEGG" id="sre:PTSG_00913"/>
<dbReference type="OMA" id="GDWESCK"/>
<dbReference type="PANTHER" id="PTHR45860">
    <property type="entry name" value="TRANSLATION INITIATION FACTOR EIF-2B SUBUNIT ALPHA"/>
    <property type="match status" value="1"/>
</dbReference>
<evidence type="ECO:0000256" key="9">
    <source>
        <dbReference type="RuleBase" id="RU003814"/>
    </source>
</evidence>
<organism evidence="11">
    <name type="scientific">Salpingoeca rosetta (strain ATCC 50818 / BSB-021)</name>
    <dbReference type="NCBI Taxonomy" id="946362"/>
    <lineage>
        <taxon>Eukaryota</taxon>
        <taxon>Choanoflagellata</taxon>
        <taxon>Craspedida</taxon>
        <taxon>Salpingoecidae</taxon>
        <taxon>Salpingoeca</taxon>
    </lineage>
</organism>
<dbReference type="STRING" id="946362.F2TXU9"/>
<keyword evidence="4" id="KW-0396">Initiation factor</keyword>
<sequence length="317" mass="34594">MLLLALAVRVGVAELVACFKKQRELNPEESPAIAATQALLEMIRKDDEQTVAGFRENLQNAKKILVETADTTITCVSSACDLFVRHVTLQIADADDWKQMIIQQGELFVERAHKMRSKLMEMAGPFIRDGVTVLTLGRSRVVESILIQAANQKKRFQVYAVESIPSKLGVSMATALSEHNIDVTLIPDAAVAYVMSRVDVVLTGAEAVVENGGIINTIGTYQAAMAAHALKKPFYAASESFKFIRLFPLSQADVGTKRTAPLLEEEGAVPFKTESPAYDFTPPEYITLLFTDIGILTPAAVSDALMNLTFDLDQPCG</sequence>